<proteinExistence type="predicted"/>
<dbReference type="SUPFAM" id="SSF50022">
    <property type="entry name" value="ISP domain"/>
    <property type="match status" value="1"/>
</dbReference>
<protein>
    <submittedName>
        <fullName evidence="7">Rieske (2Fe-2S) protein</fullName>
    </submittedName>
</protein>
<dbReference type="Pfam" id="PF19112">
    <property type="entry name" value="VanA_C"/>
    <property type="match status" value="1"/>
</dbReference>
<evidence type="ECO:0000256" key="4">
    <source>
        <dbReference type="ARBA" id="ARBA00023004"/>
    </source>
</evidence>
<dbReference type="SUPFAM" id="SSF55961">
    <property type="entry name" value="Bet v1-like"/>
    <property type="match status" value="1"/>
</dbReference>
<evidence type="ECO:0000259" key="6">
    <source>
        <dbReference type="PROSITE" id="PS51296"/>
    </source>
</evidence>
<dbReference type="InterPro" id="IPR017941">
    <property type="entry name" value="Rieske_2Fe-2S"/>
</dbReference>
<dbReference type="InterPro" id="IPR044043">
    <property type="entry name" value="VanA_C_cat"/>
</dbReference>
<dbReference type="PANTHER" id="PTHR21266">
    <property type="entry name" value="IRON-SULFUR DOMAIN CONTAINING PROTEIN"/>
    <property type="match status" value="1"/>
</dbReference>
<dbReference type="PANTHER" id="PTHR21266:SF60">
    <property type="entry name" value="3-KETOSTEROID-9-ALPHA-MONOOXYGENASE, OXYGENASE COMPONENT"/>
    <property type="match status" value="1"/>
</dbReference>
<dbReference type="GO" id="GO:0016491">
    <property type="term" value="F:oxidoreductase activity"/>
    <property type="evidence" value="ECO:0007669"/>
    <property type="project" value="UniProtKB-KW"/>
</dbReference>
<dbReference type="PROSITE" id="PS51296">
    <property type="entry name" value="RIESKE"/>
    <property type="match status" value="1"/>
</dbReference>
<evidence type="ECO:0000313" key="8">
    <source>
        <dbReference type="Proteomes" id="UP000249229"/>
    </source>
</evidence>
<accession>A0A2W5NXP0</accession>
<evidence type="ECO:0000313" key="7">
    <source>
        <dbReference type="EMBL" id="PZQ58361.1"/>
    </source>
</evidence>
<dbReference type="CDD" id="cd08878">
    <property type="entry name" value="RHO_alpha_C_DMO-like"/>
    <property type="match status" value="1"/>
</dbReference>
<dbReference type="Pfam" id="PF00355">
    <property type="entry name" value="Rieske"/>
    <property type="match status" value="1"/>
</dbReference>
<dbReference type="Gene3D" id="3.90.380.10">
    <property type="entry name" value="Naphthalene 1,2-dioxygenase Alpha Subunit, Chain A, domain 1"/>
    <property type="match status" value="1"/>
</dbReference>
<organism evidence="7 8">
    <name type="scientific">Sphingomonas taxi</name>
    <dbReference type="NCBI Taxonomy" id="1549858"/>
    <lineage>
        <taxon>Bacteria</taxon>
        <taxon>Pseudomonadati</taxon>
        <taxon>Pseudomonadota</taxon>
        <taxon>Alphaproteobacteria</taxon>
        <taxon>Sphingomonadales</taxon>
        <taxon>Sphingomonadaceae</taxon>
        <taxon>Sphingomonas</taxon>
    </lineage>
</organism>
<evidence type="ECO:0000256" key="1">
    <source>
        <dbReference type="ARBA" id="ARBA00022714"/>
    </source>
</evidence>
<dbReference type="InterPro" id="IPR036922">
    <property type="entry name" value="Rieske_2Fe-2S_sf"/>
</dbReference>
<dbReference type="GO" id="GO:0046872">
    <property type="term" value="F:metal ion binding"/>
    <property type="evidence" value="ECO:0007669"/>
    <property type="project" value="UniProtKB-KW"/>
</dbReference>
<keyword evidence="5" id="KW-0411">Iron-sulfur</keyword>
<dbReference type="Gene3D" id="2.102.10.10">
    <property type="entry name" value="Rieske [2Fe-2S] iron-sulphur domain"/>
    <property type="match status" value="1"/>
</dbReference>
<comment type="caution">
    <text evidence="7">The sequence shown here is derived from an EMBL/GenBank/DDBJ whole genome shotgun (WGS) entry which is preliminary data.</text>
</comment>
<dbReference type="GO" id="GO:0051537">
    <property type="term" value="F:2 iron, 2 sulfur cluster binding"/>
    <property type="evidence" value="ECO:0007669"/>
    <property type="project" value="UniProtKB-KW"/>
</dbReference>
<dbReference type="AlphaFoldDB" id="A0A2W5NXP0"/>
<evidence type="ECO:0000256" key="5">
    <source>
        <dbReference type="ARBA" id="ARBA00023014"/>
    </source>
</evidence>
<name>A0A2W5NXP0_9SPHN</name>
<dbReference type="Proteomes" id="UP000249229">
    <property type="component" value="Unassembled WGS sequence"/>
</dbReference>
<feature type="domain" description="Rieske" evidence="6">
    <location>
        <begin position="18"/>
        <end position="119"/>
    </location>
</feature>
<keyword evidence="3" id="KW-0560">Oxidoreductase</keyword>
<keyword evidence="4" id="KW-0408">Iron</keyword>
<gene>
    <name evidence="7" type="ORF">DI544_14395</name>
</gene>
<sequence length="360" mass="39560">MRRTQSGEDGTMFIRNAWYAAGWSSDFGETLETRTLLNEQIVFYRIADGSLRATEDRCPHRLAALSEGRVEGDNLRCMYHGLLFAPDGQCIRIPGQQTIPPSVRVRTFPVVERHSVAWIWMGDADAADPGLIPDFQGPDHPDWAMIPGRMDYNANAQLIIDNLLDLSHIAWVHAASFGAGDPAMAEAWAEMPVSISTIDRGVRVQRWASDSPLPPYMAVTAGDRGDILTSYDFLVPGIFLLKTMIYASGTAAALVHGGTPEQPPLYQSFSCQAVTPLTDRTACYFFGFGPQSDHPEQAVAYRDLAVAAFTEDRTMIEAQQRVIDADPGRRMLPLAMDGATKRYEGIVSRLAKAEALAHAA</sequence>
<keyword evidence="1" id="KW-0001">2Fe-2S</keyword>
<reference evidence="7 8" key="1">
    <citation type="submission" date="2017-08" db="EMBL/GenBank/DDBJ databases">
        <title>Infants hospitalized years apart are colonized by the same room-sourced microbial strains.</title>
        <authorList>
            <person name="Brooks B."/>
            <person name="Olm M.R."/>
            <person name="Firek B.A."/>
            <person name="Baker R."/>
            <person name="Thomas B.C."/>
            <person name="Morowitz M.J."/>
            <person name="Banfield J.F."/>
        </authorList>
    </citation>
    <scope>NUCLEOTIDE SEQUENCE [LARGE SCALE GENOMIC DNA]</scope>
    <source>
        <strain evidence="7">S2_005_001_R1_22</strain>
    </source>
</reference>
<dbReference type="InterPro" id="IPR050584">
    <property type="entry name" value="Cholesterol_7-desaturase"/>
</dbReference>
<keyword evidence="2" id="KW-0479">Metal-binding</keyword>
<evidence type="ECO:0000256" key="2">
    <source>
        <dbReference type="ARBA" id="ARBA00022723"/>
    </source>
</evidence>
<dbReference type="EMBL" id="QFQI01000018">
    <property type="protein sequence ID" value="PZQ58361.1"/>
    <property type="molecule type" value="Genomic_DNA"/>
</dbReference>
<evidence type="ECO:0000256" key="3">
    <source>
        <dbReference type="ARBA" id="ARBA00023002"/>
    </source>
</evidence>